<dbReference type="OrthoDB" id="35859at10239"/>
<dbReference type="GeneID" id="33194338"/>
<name>A0A1Z2RSU1_9VIRU</name>
<dbReference type="Proteomes" id="UP000203115">
    <property type="component" value="Segment"/>
</dbReference>
<dbReference type="RefSeq" id="YP_009388610.1">
    <property type="nucleotide sequence ID" value="NC_035131.1"/>
</dbReference>
<protein>
    <submittedName>
        <fullName evidence="2">Uncharacterized protein</fullName>
    </submittedName>
</protein>
<organism evidence="2">
    <name type="scientific">Aedes camptorhynchus toti-like virus 1</name>
    <dbReference type="NCBI Taxonomy" id="2010266"/>
    <lineage>
        <taxon>Viruses</taxon>
        <taxon>Riboviria</taxon>
        <taxon>Orthornavirae</taxon>
        <taxon>Duplornaviricota</taxon>
        <taxon>Chrymotiviricetes</taxon>
        <taxon>Ghabrivirales</taxon>
        <taxon>Alphatotivirineae</taxon>
        <taxon>Spiciviridae</taxon>
        <taxon>Spicivirus</taxon>
        <taxon>Spicivirus go</taxon>
    </lineage>
</organism>
<evidence type="ECO:0000256" key="1">
    <source>
        <dbReference type="SAM" id="MobiDB-lite"/>
    </source>
</evidence>
<evidence type="ECO:0000313" key="2">
    <source>
        <dbReference type="EMBL" id="ASA47276.1"/>
    </source>
</evidence>
<reference evidence="2" key="1">
    <citation type="journal article" date="2017" name="J. Virol.">
        <title>High Resolution Meta-Transcriptomics Reveals the Ecological Dynamics of Mosquito-Associated RNA Viruses in Western Australia.</title>
        <authorList>
            <person name="Shi M."/>
            <person name="Neville P."/>
            <person name="Nicholson J."/>
            <person name="Eden J.S."/>
            <person name="Imrie A."/>
            <person name="Holmes E.C."/>
        </authorList>
    </citation>
    <scope>NUCLEOTIDE SEQUENCE [LARGE SCALE GENOMIC DNA]</scope>
    <source>
        <strain evidence="2">Mos172CP87493</strain>
    </source>
</reference>
<feature type="region of interest" description="Disordered" evidence="1">
    <location>
        <begin position="1"/>
        <end position="26"/>
    </location>
</feature>
<accession>A0A1Z2RSU1</accession>
<keyword evidence="3" id="KW-1185">Reference proteome</keyword>
<dbReference type="EMBL" id="MF176241">
    <property type="protein sequence ID" value="ASA47276.1"/>
    <property type="molecule type" value="Genomic_RNA"/>
</dbReference>
<dbReference type="KEGG" id="vg:33194338"/>
<proteinExistence type="predicted"/>
<sequence length="810" mass="88396">MDFNSESVKKEEEKTGVSCEGQPHPDKVEVMTLTSSIDLVSLEPVCPQATELKEKEKKEKEKETTMVVVQSPPVIETRSSTTEPVPSGPPAPHYGEHSIIPQDVQPVEPAVGLPVGQDVIRKMSSSLMTVARRLVWGGNDYAVRVKDYLTWPRIIGPPLGASVESTITIMHGEHDNIQRVAIKETAPRIKAEWSVQDEPSILIGSTPDVNKIANKLRGRCDISKALAEKLACRINKNLQIHDLSGFFTSGFVLAAHVQLFGCYDIAQNVVPLAADLVITANISVHAEAEVAQTLTSCLKALNEQALSFDASTLSETDIQVIMAIAAGGPSGVITMEGARLYAATSFLDWPTRCYFIYSAKPFALPARRALTCGEIRASLYGIATRLNRFDDMAAGFVRSSTFLVGYVRSWSRAAPLAEGASPARSDARRQHYRGHFYALHETNVILVPKVRGYNFLWDLMGTSQPRTAVDDLLVPDGKALCGLNDEEVMRTTLGIGALLSCSASSVLNYFNLTARELNTWAAGVGVASTTHLKAMFESSTPGLPAPYYLATIGFAQQFAAVNIHPHCFSGMYNFSGLGAGMLHVRDDATWWWGHFGIAVPYLVQPLSMAWIWKSLADIWGCYGPNPVVDFGRDIVIGGAVDNEYMCFNRDEPLYLRLASAPAPYVYIPYGQFAINIIRQYGRITNVRWVIDMREVARVAQGAGDLGPPIINQHQPTFAPGLGFIQTGTLLTFDWDLQCILVPGLSKEVVGEALFMDVCRMGKRALSDVGVLRDRMDTAPFAPIDTSTMVGLIKGMSAGMSLTEKVDKAGN</sequence>
<evidence type="ECO:0000313" key="3">
    <source>
        <dbReference type="Proteomes" id="UP000203115"/>
    </source>
</evidence>